<protein>
    <recommendedName>
        <fullName evidence="2">F-box domain-containing protein</fullName>
    </recommendedName>
</protein>
<keyword evidence="1" id="KW-0175">Coiled coil</keyword>
<dbReference type="Proteomes" id="UP000290288">
    <property type="component" value="Unassembled WGS sequence"/>
</dbReference>
<feature type="domain" description="F-box" evidence="2">
    <location>
        <begin position="74"/>
        <end position="127"/>
    </location>
</feature>
<dbReference type="PANTHER" id="PTHR38926">
    <property type="entry name" value="F-BOX DOMAIN CONTAINING PROTEIN, EXPRESSED"/>
    <property type="match status" value="1"/>
</dbReference>
<dbReference type="SUPFAM" id="SSF52047">
    <property type="entry name" value="RNI-like"/>
    <property type="match status" value="1"/>
</dbReference>
<dbReference type="OrthoDB" id="3270987at2759"/>
<keyword evidence="4" id="KW-1185">Reference proteome</keyword>
<evidence type="ECO:0000313" key="3">
    <source>
        <dbReference type="EMBL" id="RXW24065.1"/>
    </source>
</evidence>
<dbReference type="PANTHER" id="PTHR38926:SF73">
    <property type="entry name" value="F-BOX DOMAIN-CONTAINING PROTEIN"/>
    <property type="match status" value="1"/>
</dbReference>
<dbReference type="EMBL" id="SDEE01000026">
    <property type="protein sequence ID" value="RXW24065.1"/>
    <property type="molecule type" value="Genomic_DNA"/>
</dbReference>
<dbReference type="AlphaFoldDB" id="A0A4Q2DYH2"/>
<name>A0A4Q2DYH2_9AGAR</name>
<evidence type="ECO:0000256" key="1">
    <source>
        <dbReference type="SAM" id="Coils"/>
    </source>
</evidence>
<reference evidence="3 4" key="1">
    <citation type="submission" date="2019-01" db="EMBL/GenBank/DDBJ databases">
        <title>Draft genome sequence of Psathyrella aberdarensis IHI B618.</title>
        <authorList>
            <person name="Buettner E."/>
            <person name="Kellner H."/>
        </authorList>
    </citation>
    <scope>NUCLEOTIDE SEQUENCE [LARGE SCALE GENOMIC DNA]</scope>
    <source>
        <strain evidence="3 4">IHI B618</strain>
    </source>
</reference>
<dbReference type="InterPro" id="IPR032675">
    <property type="entry name" value="LRR_dom_sf"/>
</dbReference>
<evidence type="ECO:0000313" key="4">
    <source>
        <dbReference type="Proteomes" id="UP000290288"/>
    </source>
</evidence>
<gene>
    <name evidence="3" type="ORF">EST38_g1755</name>
</gene>
<dbReference type="SUPFAM" id="SSF81383">
    <property type="entry name" value="F-box domain"/>
    <property type="match status" value="1"/>
</dbReference>
<comment type="caution">
    <text evidence="3">The sequence shown here is derived from an EMBL/GenBank/DDBJ whole genome shotgun (WGS) entry which is preliminary data.</text>
</comment>
<dbReference type="InterPro" id="IPR036047">
    <property type="entry name" value="F-box-like_dom_sf"/>
</dbReference>
<sequence length="551" mass="63004">MTTASFPPSMACTDPVDLNDIFRLNIIPNGTQKALIQRDVATTSGKISELRSELEELEDRLRRHQLALSSPVRQIPTEILGEIFVHTLPTYPILDHLGRHRLVNLELVCKAWCDAARSNYRLWSGLYVDDSVGDGGLPLKPIMDWFSRSGNVEKSLVFEAIHGDCRTAALQCKNTGRDLAKLLAGGLNFTHFEYHSSGPRCFENFVDAMHALEPESSGSQAAWDSVKTMLLHFEYRWDVGNTFQVDSMFHRLPSSLTSLKLYLPFDNPDSTFLDIPARVSKRLTSFNLTCQWDEAFILDLLVGGWDNLERLTLYIYDCLPYELDTCKPVVLPKVRSLRLRAFNPSSSDFLQMLTTPRLVKLNIGFEGYHMQFTKDGFAQNILSFLDRSNCKNTLRSLKIRYVDIQVDQLIDLLTNLPLLTHLTLAHVTSSEDTAEFFEALRVSRMLKGVKPFLPRLETLELIHFPPDEFPGLFDYIKSRRPYDMKNGQAVYSLPQDSLRRLMVRYATAEDDDNLEKNQCGPALEGSRMVEELRRWCGIFVDIAPFKKKFRE</sequence>
<dbReference type="Gene3D" id="3.80.10.10">
    <property type="entry name" value="Ribonuclease Inhibitor"/>
    <property type="match status" value="1"/>
</dbReference>
<accession>A0A4Q2DYH2</accession>
<feature type="coiled-coil region" evidence="1">
    <location>
        <begin position="40"/>
        <end position="67"/>
    </location>
</feature>
<proteinExistence type="predicted"/>
<evidence type="ECO:0000259" key="2">
    <source>
        <dbReference type="Pfam" id="PF12937"/>
    </source>
</evidence>
<dbReference type="Pfam" id="PF12937">
    <property type="entry name" value="F-box-like"/>
    <property type="match status" value="1"/>
</dbReference>
<organism evidence="3 4">
    <name type="scientific">Candolleomyces aberdarensis</name>
    <dbReference type="NCBI Taxonomy" id="2316362"/>
    <lineage>
        <taxon>Eukaryota</taxon>
        <taxon>Fungi</taxon>
        <taxon>Dikarya</taxon>
        <taxon>Basidiomycota</taxon>
        <taxon>Agaricomycotina</taxon>
        <taxon>Agaricomycetes</taxon>
        <taxon>Agaricomycetidae</taxon>
        <taxon>Agaricales</taxon>
        <taxon>Agaricineae</taxon>
        <taxon>Psathyrellaceae</taxon>
        <taxon>Candolleomyces</taxon>
    </lineage>
</organism>
<dbReference type="InterPro" id="IPR001810">
    <property type="entry name" value="F-box_dom"/>
</dbReference>